<evidence type="ECO:0000259" key="3">
    <source>
        <dbReference type="Pfam" id="PF01323"/>
    </source>
</evidence>
<dbReference type="InterPro" id="IPR036249">
    <property type="entry name" value="Thioredoxin-like_sf"/>
</dbReference>
<comment type="catalytic activity">
    <reaction evidence="1">
        <text>2-hydroxychromene-2-carboxylate = (3E)-4-(2-hydroxyphenyl)-2-oxobut-3-enoate</text>
        <dbReference type="Rhea" id="RHEA:27401"/>
        <dbReference type="ChEBI" id="CHEBI:59350"/>
        <dbReference type="ChEBI" id="CHEBI:59353"/>
        <dbReference type="EC" id="5.99.1.4"/>
    </reaction>
</comment>
<dbReference type="CDD" id="cd03022">
    <property type="entry name" value="DsbA_HCCA_Iso"/>
    <property type="match status" value="1"/>
</dbReference>
<evidence type="ECO:0000256" key="1">
    <source>
        <dbReference type="PIRNR" id="PIRNR006386"/>
    </source>
</evidence>
<dbReference type="InterPro" id="IPR001853">
    <property type="entry name" value="DSBA-like_thioredoxin_dom"/>
</dbReference>
<sequence>MMSKSVEFFFDFGSPASYLAWTQLPRIAAETGATIVWRPMLLGGVFKATGNQSPVAIPAKGRYMLQDFARFARRYGVPMTFNPHFPINTLPLMRGATAYLDTPLFQPYLTAVFEAMWQQQKNLGQPEVIAEVLAAAGFDLEDFQRRIEDGAVKERLKATTEEAVRRGAFGAPTFFVGDEMYFGQDRLDFVVEALQRAG</sequence>
<reference evidence="4 5" key="1">
    <citation type="submission" date="2016-10" db="EMBL/GenBank/DDBJ databases">
        <authorList>
            <person name="de Groot N.N."/>
        </authorList>
    </citation>
    <scope>NUCLEOTIDE SEQUENCE [LARGE SCALE GENOMIC DNA]</scope>
    <source>
        <strain evidence="4 5">JCM 21544</strain>
    </source>
</reference>
<dbReference type="GO" id="GO:0006749">
    <property type="term" value="P:glutathione metabolic process"/>
    <property type="evidence" value="ECO:0007669"/>
    <property type="project" value="TreeGrafter"/>
</dbReference>
<dbReference type="Gene3D" id="3.40.30.10">
    <property type="entry name" value="Glutaredoxin"/>
    <property type="match status" value="1"/>
</dbReference>
<dbReference type="GO" id="GO:0004602">
    <property type="term" value="F:glutathione peroxidase activity"/>
    <property type="evidence" value="ECO:0007669"/>
    <property type="project" value="TreeGrafter"/>
</dbReference>
<keyword evidence="5" id="KW-1185">Reference proteome</keyword>
<dbReference type="GO" id="GO:1901170">
    <property type="term" value="P:naphthalene catabolic process"/>
    <property type="evidence" value="ECO:0007669"/>
    <property type="project" value="InterPro"/>
</dbReference>
<name>A0A1G8SVN0_9PSED</name>
<dbReference type="Pfam" id="PF01323">
    <property type="entry name" value="DSBA"/>
    <property type="match status" value="1"/>
</dbReference>
<comment type="similarity">
    <text evidence="1">Belongs to the GST superfamily. NadH family.</text>
</comment>
<dbReference type="InterPro" id="IPR014440">
    <property type="entry name" value="HCCAis_GSTk"/>
</dbReference>
<evidence type="ECO:0000313" key="4">
    <source>
        <dbReference type="EMBL" id="SDJ33342.1"/>
    </source>
</evidence>
<organism evidence="4 5">
    <name type="scientific">Pseudomonas indica</name>
    <dbReference type="NCBI Taxonomy" id="137658"/>
    <lineage>
        <taxon>Bacteria</taxon>
        <taxon>Pseudomonadati</taxon>
        <taxon>Pseudomonadota</taxon>
        <taxon>Gammaproteobacteria</taxon>
        <taxon>Pseudomonadales</taxon>
        <taxon>Pseudomonadaceae</taxon>
        <taxon>Pseudomonas</taxon>
    </lineage>
</organism>
<evidence type="ECO:0000313" key="5">
    <source>
        <dbReference type="Proteomes" id="UP000198706"/>
    </source>
</evidence>
<dbReference type="PANTHER" id="PTHR42943">
    <property type="entry name" value="GLUTATHIONE S-TRANSFERASE KAPPA"/>
    <property type="match status" value="1"/>
</dbReference>
<dbReference type="AlphaFoldDB" id="A0A1G8SVN0"/>
<dbReference type="PIRSF" id="PIRSF006386">
    <property type="entry name" value="HCCAis_GSTk"/>
    <property type="match status" value="1"/>
</dbReference>
<dbReference type="InterPro" id="IPR044087">
    <property type="entry name" value="NahD-like"/>
</dbReference>
<keyword evidence="1 4" id="KW-0413">Isomerase</keyword>
<gene>
    <name evidence="4" type="ORF">SAMN05216186_101179</name>
</gene>
<dbReference type="Proteomes" id="UP000198706">
    <property type="component" value="Unassembled WGS sequence"/>
</dbReference>
<dbReference type="GO" id="GO:0018845">
    <property type="term" value="F:2-hydroxychromene-2-carboxylate isomerase activity"/>
    <property type="evidence" value="ECO:0007669"/>
    <property type="project" value="UniProtKB-UniRule"/>
</dbReference>
<dbReference type="SUPFAM" id="SSF52833">
    <property type="entry name" value="Thioredoxin-like"/>
    <property type="match status" value="1"/>
</dbReference>
<proteinExistence type="inferred from homology"/>
<dbReference type="EC" id="5.99.1.4" evidence="1"/>
<evidence type="ECO:0000256" key="2">
    <source>
        <dbReference type="PIRSR" id="PIRSR006386-1"/>
    </source>
</evidence>
<dbReference type="STRING" id="137658.SAMN05216186_101179"/>
<accession>A0A1G8SVN0</accession>
<dbReference type="GO" id="GO:0004364">
    <property type="term" value="F:glutathione transferase activity"/>
    <property type="evidence" value="ECO:0007669"/>
    <property type="project" value="TreeGrafter"/>
</dbReference>
<protein>
    <recommendedName>
        <fullName evidence="1">2-hydroxychromene-2-carboxylate isomerase</fullName>
        <ecNumber evidence="1">5.99.1.4</ecNumber>
    </recommendedName>
</protein>
<dbReference type="PANTHER" id="PTHR42943:SF2">
    <property type="entry name" value="GLUTATHIONE S-TRANSFERASE KAPPA 1"/>
    <property type="match status" value="1"/>
</dbReference>
<feature type="domain" description="DSBA-like thioredoxin" evidence="3">
    <location>
        <begin position="6"/>
        <end position="195"/>
    </location>
</feature>
<dbReference type="EMBL" id="FNFD01000001">
    <property type="protein sequence ID" value="SDJ33342.1"/>
    <property type="molecule type" value="Genomic_DNA"/>
</dbReference>
<dbReference type="InterPro" id="IPR051924">
    <property type="entry name" value="GST_Kappa/NadH"/>
</dbReference>
<feature type="active site" description="Nucleophile" evidence="2">
    <location>
        <position position="14"/>
    </location>
</feature>